<dbReference type="Pfam" id="PF17835">
    <property type="entry name" value="NOG1_N"/>
    <property type="match status" value="1"/>
</dbReference>
<gene>
    <name evidence="5" type="ORF">SELMODRAFT_443180</name>
</gene>
<dbReference type="PANTHER" id="PTHR45759">
    <property type="entry name" value="NUCLEOLAR GTP-BINDING PROTEIN 1"/>
    <property type="match status" value="1"/>
</dbReference>
<evidence type="ECO:0000259" key="4">
    <source>
        <dbReference type="Pfam" id="PF17835"/>
    </source>
</evidence>
<dbReference type="Gene3D" id="1.20.120.1190">
    <property type="match status" value="1"/>
</dbReference>
<feature type="domain" description="NOG1 N-terminal helical" evidence="4">
    <location>
        <begin position="81"/>
        <end position="238"/>
    </location>
</feature>
<feature type="domain" description="FeoB-type G" evidence="2">
    <location>
        <begin position="246"/>
        <end position="300"/>
    </location>
</feature>
<dbReference type="GO" id="GO:0003924">
    <property type="term" value="F:GTPase activity"/>
    <property type="evidence" value="ECO:0000318"/>
    <property type="project" value="GO_Central"/>
</dbReference>
<accession>D8RZA7</accession>
<dbReference type="GO" id="GO:0042273">
    <property type="term" value="P:ribosomal large subunit biogenesis"/>
    <property type="evidence" value="ECO:0000318"/>
    <property type="project" value="GO_Central"/>
</dbReference>
<dbReference type="InterPro" id="IPR010674">
    <property type="entry name" value="NOG1_Rossman_fold_dom"/>
</dbReference>
<dbReference type="Proteomes" id="UP000001514">
    <property type="component" value="Unassembled WGS sequence"/>
</dbReference>
<dbReference type="CDD" id="cd01897">
    <property type="entry name" value="NOG"/>
    <property type="match status" value="1"/>
</dbReference>
<dbReference type="InParanoid" id="D8RZA7"/>
<dbReference type="OrthoDB" id="415015at2759"/>
<keyword evidence="6" id="KW-1185">Reference proteome</keyword>
<feature type="domain" description="Nucleolar GTP-binding protein 1 Rossman-fold" evidence="3">
    <location>
        <begin position="309"/>
        <end position="366"/>
    </location>
</feature>
<dbReference type="InterPro" id="IPR027417">
    <property type="entry name" value="P-loop_NTPase"/>
</dbReference>
<dbReference type="GO" id="GO:0003723">
    <property type="term" value="F:RNA binding"/>
    <property type="evidence" value="ECO:0000318"/>
    <property type="project" value="GO_Central"/>
</dbReference>
<organism evidence="6">
    <name type="scientific">Selaginella moellendorffii</name>
    <name type="common">Spikemoss</name>
    <dbReference type="NCBI Taxonomy" id="88036"/>
    <lineage>
        <taxon>Eukaryota</taxon>
        <taxon>Viridiplantae</taxon>
        <taxon>Streptophyta</taxon>
        <taxon>Embryophyta</taxon>
        <taxon>Tracheophyta</taxon>
        <taxon>Lycopodiopsida</taxon>
        <taxon>Selaginellales</taxon>
        <taxon>Selaginellaceae</taxon>
        <taxon>Selaginella</taxon>
    </lineage>
</organism>
<protein>
    <recommendedName>
        <fullName evidence="7">OBG-type G domain-containing protein</fullName>
    </recommendedName>
</protein>
<evidence type="ECO:0000313" key="5">
    <source>
        <dbReference type="EMBL" id="EFJ22578.1"/>
    </source>
</evidence>
<dbReference type="InterPro" id="IPR030389">
    <property type="entry name" value="G_FEOB_dom"/>
</dbReference>
<reference evidence="5 6" key="1">
    <citation type="journal article" date="2011" name="Science">
        <title>The Selaginella genome identifies genetic changes associated with the evolution of vascular plants.</title>
        <authorList>
            <person name="Banks J.A."/>
            <person name="Nishiyama T."/>
            <person name="Hasebe M."/>
            <person name="Bowman J.L."/>
            <person name="Gribskov M."/>
            <person name="dePamphilis C."/>
            <person name="Albert V.A."/>
            <person name="Aono N."/>
            <person name="Aoyama T."/>
            <person name="Ambrose B.A."/>
            <person name="Ashton N.W."/>
            <person name="Axtell M.J."/>
            <person name="Barker E."/>
            <person name="Barker M.S."/>
            <person name="Bennetzen J.L."/>
            <person name="Bonawitz N.D."/>
            <person name="Chapple C."/>
            <person name="Cheng C."/>
            <person name="Correa L.G."/>
            <person name="Dacre M."/>
            <person name="DeBarry J."/>
            <person name="Dreyer I."/>
            <person name="Elias M."/>
            <person name="Engstrom E.M."/>
            <person name="Estelle M."/>
            <person name="Feng L."/>
            <person name="Finet C."/>
            <person name="Floyd S.K."/>
            <person name="Frommer W.B."/>
            <person name="Fujita T."/>
            <person name="Gramzow L."/>
            <person name="Gutensohn M."/>
            <person name="Harholt J."/>
            <person name="Hattori M."/>
            <person name="Heyl A."/>
            <person name="Hirai T."/>
            <person name="Hiwatashi Y."/>
            <person name="Ishikawa M."/>
            <person name="Iwata M."/>
            <person name="Karol K.G."/>
            <person name="Koehler B."/>
            <person name="Kolukisaoglu U."/>
            <person name="Kubo M."/>
            <person name="Kurata T."/>
            <person name="Lalonde S."/>
            <person name="Li K."/>
            <person name="Li Y."/>
            <person name="Litt A."/>
            <person name="Lyons E."/>
            <person name="Manning G."/>
            <person name="Maruyama T."/>
            <person name="Michael T.P."/>
            <person name="Mikami K."/>
            <person name="Miyazaki S."/>
            <person name="Morinaga S."/>
            <person name="Murata T."/>
            <person name="Mueller-Roeber B."/>
            <person name="Nelson D.R."/>
            <person name="Obara M."/>
            <person name="Oguri Y."/>
            <person name="Olmstead R.G."/>
            <person name="Onodera N."/>
            <person name="Petersen B.L."/>
            <person name="Pils B."/>
            <person name="Prigge M."/>
            <person name="Rensing S.A."/>
            <person name="Riano-Pachon D.M."/>
            <person name="Roberts A.W."/>
            <person name="Sato Y."/>
            <person name="Scheller H.V."/>
            <person name="Schulz B."/>
            <person name="Schulz C."/>
            <person name="Shakirov E.V."/>
            <person name="Shibagaki N."/>
            <person name="Shinohara N."/>
            <person name="Shippen D.E."/>
            <person name="Soerensen I."/>
            <person name="Sotooka R."/>
            <person name="Sugimoto N."/>
            <person name="Sugita M."/>
            <person name="Sumikawa N."/>
            <person name="Tanurdzic M."/>
            <person name="Theissen G."/>
            <person name="Ulvskov P."/>
            <person name="Wakazuki S."/>
            <person name="Weng J.K."/>
            <person name="Willats W.W."/>
            <person name="Wipf D."/>
            <person name="Wolf P.G."/>
            <person name="Yang L."/>
            <person name="Zimmer A.D."/>
            <person name="Zhu Q."/>
            <person name="Mitros T."/>
            <person name="Hellsten U."/>
            <person name="Loque D."/>
            <person name="Otillar R."/>
            <person name="Salamov A."/>
            <person name="Schmutz J."/>
            <person name="Shapiro H."/>
            <person name="Lindquist E."/>
            <person name="Lucas S."/>
            <person name="Rokhsar D."/>
            <person name="Grigoriev I.V."/>
        </authorList>
    </citation>
    <scope>NUCLEOTIDE SEQUENCE [LARGE SCALE GENOMIC DNA]</scope>
</reference>
<dbReference type="OMA" id="YSENFPN"/>
<dbReference type="GO" id="GO:0005525">
    <property type="term" value="F:GTP binding"/>
    <property type="evidence" value="ECO:0007669"/>
    <property type="project" value="UniProtKB-KW"/>
</dbReference>
<dbReference type="SUPFAM" id="SSF52540">
    <property type="entry name" value="P-loop containing nucleoside triphosphate hydrolases"/>
    <property type="match status" value="1"/>
</dbReference>
<dbReference type="KEGG" id="smo:SELMODRAFT_443180"/>
<dbReference type="EMBL" id="GL377595">
    <property type="protein sequence ID" value="EFJ22578.1"/>
    <property type="molecule type" value="Genomic_DNA"/>
</dbReference>
<dbReference type="HOGENOM" id="CLU_011784_6_1_1"/>
<evidence type="ECO:0008006" key="7">
    <source>
        <dbReference type="Google" id="ProtNLM"/>
    </source>
</evidence>
<name>D8RZA7_SELML</name>
<keyword evidence="1" id="KW-0342">GTP-binding</keyword>
<dbReference type="GO" id="GO:0005730">
    <property type="term" value="C:nucleolus"/>
    <property type="evidence" value="ECO:0000318"/>
    <property type="project" value="GO_Central"/>
</dbReference>
<dbReference type="Gramene" id="EFJ22578">
    <property type="protein sequence ID" value="EFJ22578"/>
    <property type="gene ID" value="SELMODRAFT_443180"/>
</dbReference>
<sequence length="432" mass="48204">MKLALPQQQLWRLPHRIGTRFVHSLPPCSCAAPEGGGRGGDLLSGVHQPAVPRPTLTDDELRLFKELHPSVQSQQPDVGAFQQLPMVVPAEEILASALKAAKRVPPSKAISNIAKRERNRGARQLDALMKELSVPLTTYFKKFPRSYELHAYERSLLEFTLGKGKYEEILGNVLTLRKKLTLCGKNMASLCSKSSTRREAADLKDEGFHEMTVVFHEHVQYLEDLKETAKTLRKLPVVNPRDPILCLVGAPNVGKSSLVRVLSTGKPEVCNYPFTTRAISMGHIMDYAFSYQVTDTPGLLNRIDADRNDMEKLTLAALAYLPTAVLYVHDLTGECGTSVQDQFYIYKEIRGRFPSRPWIDVVSKADLLEVPALRDGEEVDEIVRYKTCGPPGALWVSVETKHNVSELSSRVLEMLRSISDQSKEKAAVDEES</sequence>
<evidence type="ECO:0000259" key="3">
    <source>
        <dbReference type="Pfam" id="PF06858"/>
    </source>
</evidence>
<dbReference type="PRINTS" id="PR00326">
    <property type="entry name" value="GTP1OBG"/>
</dbReference>
<dbReference type="Gene3D" id="3.40.50.300">
    <property type="entry name" value="P-loop containing nucleotide triphosphate hydrolases"/>
    <property type="match status" value="1"/>
</dbReference>
<dbReference type="STRING" id="88036.D8RZA7"/>
<keyword evidence="1" id="KW-0547">Nucleotide-binding</keyword>
<proteinExistence type="predicted"/>
<dbReference type="InterPro" id="IPR041623">
    <property type="entry name" value="NOG1_N"/>
</dbReference>
<evidence type="ECO:0000259" key="2">
    <source>
        <dbReference type="Pfam" id="PF02421"/>
    </source>
</evidence>
<dbReference type="AlphaFoldDB" id="D8RZA7"/>
<dbReference type="InterPro" id="IPR006073">
    <property type="entry name" value="GTP-bd"/>
</dbReference>
<evidence type="ECO:0000256" key="1">
    <source>
        <dbReference type="ARBA" id="ARBA00023134"/>
    </source>
</evidence>
<dbReference type="FunCoup" id="D8RZA7">
    <property type="interactions" value="775"/>
</dbReference>
<dbReference type="Pfam" id="PF06858">
    <property type="entry name" value="NOG1"/>
    <property type="match status" value="1"/>
</dbReference>
<evidence type="ECO:0000313" key="6">
    <source>
        <dbReference type="Proteomes" id="UP000001514"/>
    </source>
</evidence>
<dbReference type="Pfam" id="PF02421">
    <property type="entry name" value="FeoB_N"/>
    <property type="match status" value="1"/>
</dbReference>
<dbReference type="eggNOG" id="KOG1490">
    <property type="taxonomic scope" value="Eukaryota"/>
</dbReference>